<sequence length="80" mass="9188">MVYQDGSRETWQHDTHFRCRVKKVNLDGALHRTDLRLGLILNPNMPILLPASFGWNPEMCQALCATSIPTTNWLPIIVDR</sequence>
<organism evidence="1">
    <name type="scientific">Serratia fonticola</name>
    <dbReference type="NCBI Taxonomy" id="47917"/>
    <lineage>
        <taxon>Bacteria</taxon>
        <taxon>Pseudomonadati</taxon>
        <taxon>Pseudomonadota</taxon>
        <taxon>Gammaproteobacteria</taxon>
        <taxon>Enterobacterales</taxon>
        <taxon>Yersiniaceae</taxon>
        <taxon>Serratia</taxon>
    </lineage>
</organism>
<evidence type="ECO:0000313" key="1">
    <source>
        <dbReference type="EMBL" id="VTR45264.1"/>
    </source>
</evidence>
<accession>A0A4U9VP67</accession>
<protein>
    <submittedName>
        <fullName evidence="1">Uncharacterized protein</fullName>
    </submittedName>
</protein>
<proteinExistence type="predicted"/>
<dbReference type="EMBL" id="CABEEZ010000113">
    <property type="protein sequence ID" value="VTR45264.1"/>
    <property type="molecule type" value="Genomic_DNA"/>
</dbReference>
<dbReference type="AlphaFoldDB" id="A0A4U9VP67"/>
<reference evidence="1" key="1">
    <citation type="submission" date="2019-05" db="EMBL/GenBank/DDBJ databases">
        <authorList>
            <consortium name="Pathogen Informatics"/>
        </authorList>
    </citation>
    <scope>NUCLEOTIDE SEQUENCE [LARGE SCALE GENOMIC DNA]</scope>
    <source>
        <strain evidence="1">NCTC12965</strain>
    </source>
</reference>
<gene>
    <name evidence="1" type="ORF">NCTC12965_05216</name>
</gene>
<name>A0A4U9VP67_SERFO</name>